<dbReference type="AlphaFoldDB" id="A0A8J3B3C8"/>
<keyword evidence="1" id="KW-0547">Nucleotide-binding</keyword>
<proteinExistence type="predicted"/>
<sequence length="298" mass="32747">MRLSNQIQDAAKLRYQEAPRLTTDQIGRILMDNGRLTHEETERILEEQRISRQRFGDAGIALGLLTPTDIEFALSNQFSYPYLLRGQSTVSEELVAAYDPFNKEVESLRALRSQLVMRWFSTGERRSALAITSAEAGDGRSYIAANLAVLFSQLGQRTLLIDADMRNPRQHQLFGVDNRSGLSSILAGRGSVDDVQRVTSMIDLSILPAGATPPNPQELLGRRAFPQMLADYTGEYDVILIDTPPDSEYADGQIAAMRAGAAMVVARRHASHTGAVGNLVDSMKYAGVMVVGAVLNDY</sequence>
<dbReference type="InterPro" id="IPR033756">
    <property type="entry name" value="YlxH/NBP35"/>
</dbReference>
<dbReference type="PANTHER" id="PTHR32309:SF13">
    <property type="entry name" value="FERRIC ENTEROBACTIN TRANSPORT PROTEIN FEPE"/>
    <property type="match status" value="1"/>
</dbReference>
<gene>
    <name evidence="3" type="ORF">GCM10011430_12180</name>
</gene>
<dbReference type="InterPro" id="IPR027417">
    <property type="entry name" value="P-loop_NTPase"/>
</dbReference>
<dbReference type="SUPFAM" id="SSF160246">
    <property type="entry name" value="EspE N-terminal domain-like"/>
    <property type="match status" value="1"/>
</dbReference>
<dbReference type="InterPro" id="IPR037257">
    <property type="entry name" value="T2SS_E_N_sf"/>
</dbReference>
<keyword evidence="2" id="KW-0067">ATP-binding</keyword>
<dbReference type="NCBIfam" id="TIGR03029">
    <property type="entry name" value="EpsG"/>
    <property type="match status" value="1"/>
</dbReference>
<dbReference type="SUPFAM" id="SSF52540">
    <property type="entry name" value="P-loop containing nucleoside triphosphate hydrolases"/>
    <property type="match status" value="1"/>
</dbReference>
<evidence type="ECO:0008006" key="5">
    <source>
        <dbReference type="Google" id="ProtNLM"/>
    </source>
</evidence>
<dbReference type="EMBL" id="BMDP01000002">
    <property type="protein sequence ID" value="GGI54044.1"/>
    <property type="molecule type" value="Genomic_DNA"/>
</dbReference>
<accession>A0A8J3B3C8</accession>
<dbReference type="InterPro" id="IPR005702">
    <property type="entry name" value="Wzc-like_C"/>
</dbReference>
<dbReference type="InterPro" id="IPR017479">
    <property type="entry name" value="Tyr_kinase_chain_length_EpsG"/>
</dbReference>
<evidence type="ECO:0000256" key="2">
    <source>
        <dbReference type="ARBA" id="ARBA00022840"/>
    </source>
</evidence>
<organism evidence="3 4">
    <name type="scientific">Oxalicibacterium solurbis</name>
    <dbReference type="NCBI Taxonomy" id="69280"/>
    <lineage>
        <taxon>Bacteria</taxon>
        <taxon>Pseudomonadati</taxon>
        <taxon>Pseudomonadota</taxon>
        <taxon>Betaproteobacteria</taxon>
        <taxon>Burkholderiales</taxon>
        <taxon>Oxalobacteraceae</taxon>
        <taxon>Oxalicibacterium</taxon>
    </lineage>
</organism>
<dbReference type="InterPro" id="IPR050445">
    <property type="entry name" value="Bact_polysacc_biosynth/exp"/>
</dbReference>
<dbReference type="RefSeq" id="WP_188420146.1">
    <property type="nucleotide sequence ID" value="NZ_BMDP01000002.1"/>
</dbReference>
<name>A0A8J3B3C8_9BURK</name>
<dbReference type="Pfam" id="PF10609">
    <property type="entry name" value="ParA"/>
    <property type="match status" value="1"/>
</dbReference>
<reference evidence="3" key="1">
    <citation type="journal article" date="2014" name="Int. J. Syst. Evol. Microbiol.">
        <title>Complete genome sequence of Corynebacterium casei LMG S-19264T (=DSM 44701T), isolated from a smear-ripened cheese.</title>
        <authorList>
            <consortium name="US DOE Joint Genome Institute (JGI-PGF)"/>
            <person name="Walter F."/>
            <person name="Albersmeier A."/>
            <person name="Kalinowski J."/>
            <person name="Ruckert C."/>
        </authorList>
    </citation>
    <scope>NUCLEOTIDE SEQUENCE</scope>
    <source>
        <strain evidence="3">CCM 7664</strain>
    </source>
</reference>
<dbReference type="PANTHER" id="PTHR32309">
    <property type="entry name" value="TYROSINE-PROTEIN KINASE"/>
    <property type="match status" value="1"/>
</dbReference>
<dbReference type="CDD" id="cd05387">
    <property type="entry name" value="BY-kinase"/>
    <property type="match status" value="1"/>
</dbReference>
<evidence type="ECO:0000256" key="1">
    <source>
        <dbReference type="ARBA" id="ARBA00022741"/>
    </source>
</evidence>
<protein>
    <recommendedName>
        <fullName evidence="5">Chain length determinant protein tyrosine kinase EpsG</fullName>
    </recommendedName>
</protein>
<dbReference type="NCBIfam" id="TIGR01007">
    <property type="entry name" value="eps_fam"/>
    <property type="match status" value="1"/>
</dbReference>
<dbReference type="Gene3D" id="3.40.50.300">
    <property type="entry name" value="P-loop containing nucleotide triphosphate hydrolases"/>
    <property type="match status" value="1"/>
</dbReference>
<comment type="caution">
    <text evidence="3">The sequence shown here is derived from an EMBL/GenBank/DDBJ whole genome shotgun (WGS) entry which is preliminary data.</text>
</comment>
<evidence type="ECO:0000313" key="4">
    <source>
        <dbReference type="Proteomes" id="UP000627205"/>
    </source>
</evidence>
<evidence type="ECO:0000313" key="3">
    <source>
        <dbReference type="EMBL" id="GGI54044.1"/>
    </source>
</evidence>
<keyword evidence="4" id="KW-1185">Reference proteome</keyword>
<dbReference type="GO" id="GO:0004713">
    <property type="term" value="F:protein tyrosine kinase activity"/>
    <property type="evidence" value="ECO:0007669"/>
    <property type="project" value="TreeGrafter"/>
</dbReference>
<dbReference type="Proteomes" id="UP000627205">
    <property type="component" value="Unassembled WGS sequence"/>
</dbReference>
<reference evidence="3" key="2">
    <citation type="submission" date="2020-09" db="EMBL/GenBank/DDBJ databases">
        <authorList>
            <person name="Sun Q."/>
            <person name="Sedlacek I."/>
        </authorList>
    </citation>
    <scope>NUCLEOTIDE SEQUENCE</scope>
    <source>
        <strain evidence="3">CCM 7664</strain>
    </source>
</reference>
<dbReference type="GO" id="GO:0005886">
    <property type="term" value="C:plasma membrane"/>
    <property type="evidence" value="ECO:0007669"/>
    <property type="project" value="TreeGrafter"/>
</dbReference>
<dbReference type="GO" id="GO:0005524">
    <property type="term" value="F:ATP binding"/>
    <property type="evidence" value="ECO:0007669"/>
    <property type="project" value="UniProtKB-KW"/>
</dbReference>